<dbReference type="PROSITE" id="PS51826">
    <property type="entry name" value="PSBD"/>
    <property type="match status" value="1"/>
</dbReference>
<accession>A0A0M8JPN9</accession>
<feature type="domain" description="Peripheral subunit-binding (PSBD)" evidence="8">
    <location>
        <begin position="107"/>
        <end position="144"/>
    </location>
</feature>
<dbReference type="InterPro" id="IPR011053">
    <property type="entry name" value="Single_hybrid_motif"/>
</dbReference>
<comment type="cofactor">
    <cofactor evidence="1 6">
        <name>(R)-lipoate</name>
        <dbReference type="ChEBI" id="CHEBI:83088"/>
    </cofactor>
</comment>
<dbReference type="EC" id="2.3.1.-" evidence="6"/>
<dbReference type="EMBL" id="DPBP01000026">
    <property type="protein sequence ID" value="HCE17475.1"/>
    <property type="molecule type" value="Genomic_DNA"/>
</dbReference>
<evidence type="ECO:0000256" key="2">
    <source>
        <dbReference type="ARBA" id="ARBA00007317"/>
    </source>
</evidence>
<evidence type="ECO:0000313" key="13">
    <source>
        <dbReference type="Proteomes" id="UP000264141"/>
    </source>
</evidence>
<dbReference type="PANTHER" id="PTHR43178">
    <property type="entry name" value="DIHYDROLIPOAMIDE ACETYLTRANSFERASE COMPONENT OF PYRUVATE DEHYDROGENASE COMPLEX"/>
    <property type="match status" value="1"/>
</dbReference>
<evidence type="ECO:0000256" key="1">
    <source>
        <dbReference type="ARBA" id="ARBA00001938"/>
    </source>
</evidence>
<reference evidence="11 13" key="3">
    <citation type="journal article" date="2018" name="Nat. Biotechnol.">
        <title>A standardized bacterial taxonomy based on genome phylogeny substantially revises the tree of life.</title>
        <authorList>
            <person name="Parks D.H."/>
            <person name="Chuvochina M."/>
            <person name="Waite D.W."/>
            <person name="Rinke C."/>
            <person name="Skarshewski A."/>
            <person name="Chaumeil P.A."/>
            <person name="Hugenholtz P."/>
        </authorList>
    </citation>
    <scope>NUCLEOTIDE SEQUENCE [LARGE SCALE GENOMIC DNA]</scope>
    <source>
        <strain evidence="11">UBA8781</strain>
    </source>
</reference>
<dbReference type="GO" id="GO:0005737">
    <property type="term" value="C:cytoplasm"/>
    <property type="evidence" value="ECO:0007669"/>
    <property type="project" value="TreeGrafter"/>
</dbReference>
<evidence type="ECO:0000256" key="6">
    <source>
        <dbReference type="RuleBase" id="RU003423"/>
    </source>
</evidence>
<dbReference type="Gene3D" id="3.30.559.10">
    <property type="entry name" value="Chloramphenicol acetyltransferase-like domain"/>
    <property type="match status" value="1"/>
</dbReference>
<dbReference type="CDD" id="cd06849">
    <property type="entry name" value="lipoyl_domain"/>
    <property type="match status" value="1"/>
</dbReference>
<organism evidence="11 13">
    <name type="scientific">Anaerolinea thermolimosa</name>
    <dbReference type="NCBI Taxonomy" id="229919"/>
    <lineage>
        <taxon>Bacteria</taxon>
        <taxon>Bacillati</taxon>
        <taxon>Chloroflexota</taxon>
        <taxon>Anaerolineae</taxon>
        <taxon>Anaerolineales</taxon>
        <taxon>Anaerolineaceae</taxon>
        <taxon>Anaerolinea</taxon>
    </lineage>
</organism>
<dbReference type="GO" id="GO:0016407">
    <property type="term" value="F:acetyltransferase activity"/>
    <property type="evidence" value="ECO:0007669"/>
    <property type="project" value="TreeGrafter"/>
</dbReference>
<evidence type="ECO:0000256" key="3">
    <source>
        <dbReference type="ARBA" id="ARBA00022679"/>
    </source>
</evidence>
<dbReference type="SUPFAM" id="SSF51230">
    <property type="entry name" value="Single hybrid motif"/>
    <property type="match status" value="1"/>
</dbReference>
<dbReference type="EMBL" id="DF967970">
    <property type="protein sequence ID" value="GAP08801.1"/>
    <property type="molecule type" value="Genomic_DNA"/>
</dbReference>
<evidence type="ECO:0000313" key="11">
    <source>
        <dbReference type="EMBL" id="HCE17475.1"/>
    </source>
</evidence>
<dbReference type="Gene3D" id="4.10.320.10">
    <property type="entry name" value="E3-binding domain"/>
    <property type="match status" value="1"/>
</dbReference>
<evidence type="ECO:0000256" key="5">
    <source>
        <dbReference type="ARBA" id="ARBA00023315"/>
    </source>
</evidence>
<dbReference type="FunFam" id="3.30.559.10:FF:000007">
    <property type="entry name" value="Dihydrolipoamide acetyltransferase component of pyruvate dehydrogenase complex"/>
    <property type="match status" value="1"/>
</dbReference>
<dbReference type="SUPFAM" id="SSF47005">
    <property type="entry name" value="Peripheral subunit-binding domain of 2-oxo acid dehydrogenase complex"/>
    <property type="match status" value="1"/>
</dbReference>
<sequence length="409" mass="44229">MPVQVIMPQLGESVVEGTVMQWLKAEGSAVERFEPLLAVNTDKVDTEIPSPAAGTLLRILVPEGETVRAGTVLAWIGQPGEAIGEEKPALSPAREGTTSKEKRKLGFISPVVARLAREHQVDLREVRGTGEGGRITKKDVLSYIEERNRAAPATPTAPWETPADGDLFRPVELPVTAAESSPQPARGRLIRLDPLRKAIAENLAASMRNAPHVTTMMEADMTRATAHRAAHRELFARDGVRLTFTAYFVSAIVTALKAYPVVNSSWTEEGILVHSQINIGMAVSLGDQGLIVPVIKNADGLSLLGLARTINDLAERTRLRRLQPDEVHGGTFTLTNHGTSGSLFATPVINQPQCGILGVGAIKKRVVVIEDMIAVRPMVYLSLTFDHRVVDGFTADGFLAKVVEALESW</sequence>
<dbReference type="Proteomes" id="UP000264141">
    <property type="component" value="Unassembled WGS sequence"/>
</dbReference>
<dbReference type="PROSITE" id="PS00189">
    <property type="entry name" value="LIPOYL"/>
    <property type="match status" value="1"/>
</dbReference>
<dbReference type="InterPro" id="IPR036625">
    <property type="entry name" value="E3-bd_dom_sf"/>
</dbReference>
<reference evidence="9" key="1">
    <citation type="journal article" date="2015" name="Genome Announc.">
        <title>Draft Genome Sequences of Anaerolinea thermolimosa IMO-1, Bellilinea caldifistulae GOMI-1, Leptolinea tardivitalis YMTK-2, Levilinea saccharolytica KIBI-1, Longilinea arvoryzae KOME-1, Previously Described as Members of the Class Anaerolineae (Chloroflexi).</title>
        <authorList>
            <person name="Matsuura N."/>
            <person name="Tourlousse M.D."/>
            <person name="Ohashi A."/>
            <person name="Hugenholtz P."/>
            <person name="Sekiguchi Y."/>
        </authorList>
    </citation>
    <scope>NUCLEOTIDE SEQUENCE</scope>
    <source>
        <strain evidence="9">IMO-1</strain>
    </source>
</reference>
<protein>
    <recommendedName>
        <fullName evidence="6">Dihydrolipoamide acetyltransferase component of pyruvate dehydrogenase complex</fullName>
        <ecNumber evidence="6">2.3.1.-</ecNumber>
    </recommendedName>
</protein>
<evidence type="ECO:0000313" key="10">
    <source>
        <dbReference type="EMBL" id="GAP08851.1"/>
    </source>
</evidence>
<reference evidence="12" key="2">
    <citation type="submission" date="2015-07" db="EMBL/GenBank/DDBJ databases">
        <title>Draft Genome Sequences of Anaerolinea thermolimosa IMO-1, Bellilinea caldifistulae GOMI-1, Leptolinea tardivitalis YMTK-2, Levilinea saccharolytica KIBI-1,Longilinea arvoryzae KOME-1, Previously Described as Members of the Anaerolineaceae (Chloroflexi).</title>
        <authorList>
            <person name="Sekiguchi Y."/>
            <person name="Ohashi A."/>
            <person name="Matsuura N."/>
            <person name="Tourlousse M.D."/>
        </authorList>
    </citation>
    <scope>NUCLEOTIDE SEQUENCE [LARGE SCALE GENOMIC DNA]</scope>
    <source>
        <strain evidence="12">IMO-1</strain>
    </source>
</reference>
<dbReference type="RefSeq" id="WP_062196610.1">
    <property type="nucleotide sequence ID" value="NZ_DF967970.1"/>
</dbReference>
<keyword evidence="5 6" id="KW-0012">Acyltransferase</keyword>
<dbReference type="Pfam" id="PF02817">
    <property type="entry name" value="E3_binding"/>
    <property type="match status" value="1"/>
</dbReference>
<dbReference type="EMBL" id="DF967970">
    <property type="protein sequence ID" value="GAP08851.1"/>
    <property type="molecule type" value="Genomic_DNA"/>
</dbReference>
<proteinExistence type="inferred from homology"/>
<dbReference type="PANTHER" id="PTHR43178:SF5">
    <property type="entry name" value="LIPOAMIDE ACYLTRANSFERASE COMPONENT OF BRANCHED-CHAIN ALPHA-KETO ACID DEHYDROGENASE COMPLEX, MITOCHONDRIAL"/>
    <property type="match status" value="1"/>
</dbReference>
<keyword evidence="4 6" id="KW-0450">Lipoyl</keyword>
<dbReference type="PROSITE" id="PS50968">
    <property type="entry name" value="BIOTINYL_LIPOYL"/>
    <property type="match status" value="1"/>
</dbReference>
<dbReference type="Pfam" id="PF00364">
    <property type="entry name" value="Biotin_lipoyl"/>
    <property type="match status" value="1"/>
</dbReference>
<name>A0A0M8JPN9_9CHLR</name>
<dbReference type="InterPro" id="IPR004167">
    <property type="entry name" value="PSBD"/>
</dbReference>
<dbReference type="Pfam" id="PF00198">
    <property type="entry name" value="2-oxoacid_dh"/>
    <property type="match status" value="1"/>
</dbReference>
<evidence type="ECO:0000259" key="8">
    <source>
        <dbReference type="PROSITE" id="PS51826"/>
    </source>
</evidence>
<dbReference type="AlphaFoldDB" id="A0A0M8JPN9"/>
<gene>
    <name evidence="9" type="ORF">ATHL_03710</name>
    <name evidence="10" type="ORF">ATHL_03761</name>
    <name evidence="11" type="ORF">DEQ80_06415</name>
</gene>
<dbReference type="InterPro" id="IPR001078">
    <property type="entry name" value="2-oxoacid_DH_actylTfrase"/>
</dbReference>
<feature type="domain" description="Lipoyl-binding" evidence="7">
    <location>
        <begin position="2"/>
        <end position="77"/>
    </location>
</feature>
<evidence type="ECO:0000313" key="12">
    <source>
        <dbReference type="Proteomes" id="UP000253922"/>
    </source>
</evidence>
<comment type="similarity">
    <text evidence="2 6">Belongs to the 2-oxoacid dehydrogenase family.</text>
</comment>
<dbReference type="STRING" id="229919.GCA_001050195_03640"/>
<dbReference type="InterPro" id="IPR000089">
    <property type="entry name" value="Biotin_lipoyl"/>
</dbReference>
<dbReference type="Proteomes" id="UP000253922">
    <property type="component" value="Unassembled WGS sequence"/>
</dbReference>
<dbReference type="GO" id="GO:0031405">
    <property type="term" value="F:lipoic acid binding"/>
    <property type="evidence" value="ECO:0007669"/>
    <property type="project" value="TreeGrafter"/>
</dbReference>
<dbReference type="InterPro" id="IPR023213">
    <property type="entry name" value="CAT-like_dom_sf"/>
</dbReference>
<evidence type="ECO:0000313" key="9">
    <source>
        <dbReference type="EMBL" id="GAP08801.1"/>
    </source>
</evidence>
<keyword evidence="12" id="KW-1185">Reference proteome</keyword>
<dbReference type="SUPFAM" id="SSF52777">
    <property type="entry name" value="CoA-dependent acyltransferases"/>
    <property type="match status" value="1"/>
</dbReference>
<dbReference type="InterPro" id="IPR003016">
    <property type="entry name" value="2-oxoA_DH_lipoyl-BS"/>
</dbReference>
<evidence type="ECO:0000259" key="7">
    <source>
        <dbReference type="PROSITE" id="PS50968"/>
    </source>
</evidence>
<dbReference type="Gene3D" id="2.40.50.100">
    <property type="match status" value="1"/>
</dbReference>
<keyword evidence="3 6" id="KW-0808">Transferase</keyword>
<evidence type="ECO:0000256" key="4">
    <source>
        <dbReference type="ARBA" id="ARBA00022823"/>
    </source>
</evidence>
<dbReference type="InterPro" id="IPR050743">
    <property type="entry name" value="2-oxoacid_DH_E2_comp"/>
</dbReference>
<dbReference type="OrthoDB" id="9805770at2"/>